<keyword evidence="6" id="KW-0378">Hydrolase</keyword>
<evidence type="ECO:0000256" key="5">
    <source>
        <dbReference type="ARBA" id="ARBA00022723"/>
    </source>
</evidence>
<dbReference type="InterPro" id="IPR027806">
    <property type="entry name" value="HARBI1_dom"/>
</dbReference>
<dbReference type="GO" id="GO:0016787">
    <property type="term" value="F:hydrolase activity"/>
    <property type="evidence" value="ECO:0007669"/>
    <property type="project" value="UniProtKB-KW"/>
</dbReference>
<evidence type="ECO:0000256" key="2">
    <source>
        <dbReference type="ARBA" id="ARBA00004123"/>
    </source>
</evidence>
<dbReference type="PANTHER" id="PTHR22930">
    <property type="match status" value="1"/>
</dbReference>
<feature type="chain" id="PRO_5033494282" description="DDE Tnp4 domain-containing protein" evidence="8">
    <location>
        <begin position="20"/>
        <end position="434"/>
    </location>
</feature>
<evidence type="ECO:0000256" key="4">
    <source>
        <dbReference type="ARBA" id="ARBA00022722"/>
    </source>
</evidence>
<evidence type="ECO:0000256" key="7">
    <source>
        <dbReference type="ARBA" id="ARBA00023242"/>
    </source>
</evidence>
<gene>
    <name evidence="11" type="ORF">PPYR_03752</name>
    <name evidence="12" type="ORF">PPYR_03754</name>
    <name evidence="10" type="ORF">PPYR_14332</name>
</gene>
<evidence type="ECO:0000256" key="8">
    <source>
        <dbReference type="SAM" id="SignalP"/>
    </source>
</evidence>
<keyword evidence="7" id="KW-0539">Nucleus</keyword>
<dbReference type="OrthoDB" id="6627079at2759"/>
<comment type="subcellular location">
    <subcellularLocation>
        <location evidence="2">Nucleus</location>
    </subcellularLocation>
</comment>
<dbReference type="EMBL" id="VVIM01000002">
    <property type="protein sequence ID" value="KAB0801568.1"/>
    <property type="molecule type" value="Genomic_DNA"/>
</dbReference>
<accession>A0A5N4AW67</accession>
<comment type="similarity">
    <text evidence="3">Belongs to the HARBI1 family.</text>
</comment>
<dbReference type="InterPro" id="IPR045249">
    <property type="entry name" value="HARBI1-like"/>
</dbReference>
<evidence type="ECO:0000313" key="13">
    <source>
        <dbReference type="Proteomes" id="UP000327044"/>
    </source>
</evidence>
<feature type="domain" description="DDE Tnp4" evidence="9">
    <location>
        <begin position="181"/>
        <end position="349"/>
    </location>
</feature>
<keyword evidence="4" id="KW-0540">Nuclease</keyword>
<comment type="cofactor">
    <cofactor evidence="1">
        <name>a divalent metal cation</name>
        <dbReference type="ChEBI" id="CHEBI:60240"/>
    </cofactor>
</comment>
<keyword evidence="5" id="KW-0479">Metal-binding</keyword>
<dbReference type="InParanoid" id="A0A5N4AW67"/>
<name>A0A5N4AW67_PHOPY</name>
<keyword evidence="13" id="KW-1185">Reference proteome</keyword>
<evidence type="ECO:0000256" key="1">
    <source>
        <dbReference type="ARBA" id="ARBA00001968"/>
    </source>
</evidence>
<organism evidence="11 13">
    <name type="scientific">Photinus pyralis</name>
    <name type="common">Common eastern firefly</name>
    <name type="synonym">Lampyris pyralis</name>
    <dbReference type="NCBI Taxonomy" id="7054"/>
    <lineage>
        <taxon>Eukaryota</taxon>
        <taxon>Metazoa</taxon>
        <taxon>Ecdysozoa</taxon>
        <taxon>Arthropoda</taxon>
        <taxon>Hexapoda</taxon>
        <taxon>Insecta</taxon>
        <taxon>Pterygota</taxon>
        <taxon>Neoptera</taxon>
        <taxon>Endopterygota</taxon>
        <taxon>Coleoptera</taxon>
        <taxon>Polyphaga</taxon>
        <taxon>Elateriformia</taxon>
        <taxon>Elateroidea</taxon>
        <taxon>Lampyridae</taxon>
        <taxon>Lampyrinae</taxon>
        <taxon>Photinus</taxon>
    </lineage>
</organism>
<protein>
    <recommendedName>
        <fullName evidence="9">DDE Tnp4 domain-containing protein</fullName>
    </recommendedName>
</protein>
<reference evidence="11 13" key="1">
    <citation type="journal article" date="2018" name="Elife">
        <title>Firefly genomes illuminate parallel origins of bioluminescence in beetles.</title>
        <authorList>
            <person name="Fallon T.R."/>
            <person name="Lower S.E."/>
            <person name="Chang C.H."/>
            <person name="Bessho-Uehara M."/>
            <person name="Martin G.J."/>
            <person name="Bewick A.J."/>
            <person name="Behringer M."/>
            <person name="Debat H.J."/>
            <person name="Wong I."/>
            <person name="Day J.C."/>
            <person name="Suvorov A."/>
            <person name="Silva C.J."/>
            <person name="Stanger-Hall K.F."/>
            <person name="Hall D.W."/>
            <person name="Schmitz R.J."/>
            <person name="Nelson D.R."/>
            <person name="Lewis S.M."/>
            <person name="Shigenobu S."/>
            <person name="Bybee S.M."/>
            <person name="Larracuente A.M."/>
            <person name="Oba Y."/>
            <person name="Weng J.K."/>
        </authorList>
    </citation>
    <scope>NUCLEOTIDE SEQUENCE [LARGE SCALE GENOMIC DNA]</scope>
    <source>
        <strain evidence="11">1611_PpyrPB1</strain>
        <tissue evidence="11">Whole body</tissue>
    </source>
</reference>
<dbReference type="GO" id="GO:0046872">
    <property type="term" value="F:metal ion binding"/>
    <property type="evidence" value="ECO:0007669"/>
    <property type="project" value="UniProtKB-KW"/>
</dbReference>
<dbReference type="Pfam" id="PF13359">
    <property type="entry name" value="DDE_Tnp_4"/>
    <property type="match status" value="1"/>
</dbReference>
<feature type="signal peptide" evidence="8">
    <location>
        <begin position="1"/>
        <end position="19"/>
    </location>
</feature>
<dbReference type="Proteomes" id="UP000327044">
    <property type="component" value="Unassembled WGS sequence"/>
</dbReference>
<evidence type="ECO:0000313" key="12">
    <source>
        <dbReference type="EMBL" id="KAB0801568.1"/>
    </source>
</evidence>
<comment type="caution">
    <text evidence="11">The sequence shown here is derived from an EMBL/GenBank/DDBJ whole genome shotgun (WGS) entry which is preliminary data.</text>
</comment>
<dbReference type="GO" id="GO:0004518">
    <property type="term" value="F:nuclease activity"/>
    <property type="evidence" value="ECO:0007669"/>
    <property type="project" value="UniProtKB-KW"/>
</dbReference>
<dbReference type="PANTHER" id="PTHR22930:SF269">
    <property type="entry name" value="NUCLEASE HARBI1-LIKE PROTEIN"/>
    <property type="match status" value="1"/>
</dbReference>
<evidence type="ECO:0000313" key="11">
    <source>
        <dbReference type="EMBL" id="KAB0801566.1"/>
    </source>
</evidence>
<dbReference type="GO" id="GO:0005634">
    <property type="term" value="C:nucleus"/>
    <property type="evidence" value="ECO:0007669"/>
    <property type="project" value="UniProtKB-SubCell"/>
</dbReference>
<keyword evidence="8" id="KW-0732">Signal</keyword>
<evidence type="ECO:0000313" key="10">
    <source>
        <dbReference type="EMBL" id="KAB0792373.1"/>
    </source>
</evidence>
<evidence type="ECO:0000256" key="3">
    <source>
        <dbReference type="ARBA" id="ARBA00006958"/>
    </source>
</evidence>
<proteinExistence type="inferred from homology"/>
<dbReference type="EMBL" id="VVIM01000002">
    <property type="protein sequence ID" value="KAB0801566.1"/>
    <property type="molecule type" value="Genomic_DNA"/>
</dbReference>
<evidence type="ECO:0000256" key="6">
    <source>
        <dbReference type="ARBA" id="ARBA00022801"/>
    </source>
</evidence>
<evidence type="ECO:0000259" key="9">
    <source>
        <dbReference type="Pfam" id="PF13359"/>
    </source>
</evidence>
<dbReference type="AlphaFoldDB" id="A0A5N4AW67"/>
<reference evidence="11" key="2">
    <citation type="submission" date="2019-08" db="EMBL/GenBank/DDBJ databases">
        <authorList>
            <consortium name="Photinus pyralis genome working group"/>
            <person name="Fallon T.R."/>
            <person name="Sander Lower S.E."/>
            <person name="Weng J.-K."/>
        </authorList>
    </citation>
    <scope>NUCLEOTIDE SEQUENCE</scope>
    <source>
        <strain evidence="11">1611_PpyrPB1</strain>
        <tissue evidence="11">Whole body</tissue>
    </source>
</reference>
<sequence length="434" mass="49877">MNNNLHKAVILGSLGVAVALLARDRENKNKKQVRRKRKMWVKDIYLKRKEQGLFNNLIKEMQLSDPVLFFNFARMNATSFERLLLLCGNYLTKHSPREAIPPSLRLMLTLRFLATGDSYPSLAYAFRVHPSTICNIVWETCHILWAVLSPTYLKPPSEEGWLKVTQDFYNLWQMPNTLGAMDGKHIRIRAPSNSGSRFYNYKKYFSTILFAVCDAKYNFIYVDIGSYGAQSDGGVFRKSSLGQKLLSGQLNLPIGCPLPNDPNNCTVPTFFIGDEAFPLLTNLLRPYSKREKRMPEDQLIFNYRLSRGRRVIENTFGIMVARFRIFLREIHAEPETVDAIVKAVVCLHNFIKSEKIDMYYNSSVVDRDTNGTIQPGSWRDMVSENTAFQSGTVRFGNRNAAKAAWKLRDYIKEYVNGVGGDLCPWQWDCIKRTE</sequence>
<dbReference type="EMBL" id="VVIM01000010">
    <property type="protein sequence ID" value="KAB0792373.1"/>
    <property type="molecule type" value="Genomic_DNA"/>
</dbReference>